<name>A0A1P8K825_9BURK</name>
<dbReference type="InterPro" id="IPR006016">
    <property type="entry name" value="UspA"/>
</dbReference>
<dbReference type="PIRSF" id="PIRSF006276">
    <property type="entry name" value="UspA"/>
    <property type="match status" value="1"/>
</dbReference>
<proteinExistence type="inferred from homology"/>
<comment type="similarity">
    <text evidence="1 2">Belongs to the universal stress protein A family.</text>
</comment>
<keyword evidence="2" id="KW-0963">Cytoplasm</keyword>
<dbReference type="KEGG" id="rsb:RS694_06215"/>
<evidence type="ECO:0000259" key="3">
    <source>
        <dbReference type="Pfam" id="PF00582"/>
    </source>
</evidence>
<dbReference type="STRING" id="1484693.RS694_06215"/>
<accession>A0A1P8K825</accession>
<organism evidence="4 5">
    <name type="scientific">Rhodoferax saidenbachensis</name>
    <dbReference type="NCBI Taxonomy" id="1484693"/>
    <lineage>
        <taxon>Bacteria</taxon>
        <taxon>Pseudomonadati</taxon>
        <taxon>Pseudomonadota</taxon>
        <taxon>Betaproteobacteria</taxon>
        <taxon>Burkholderiales</taxon>
        <taxon>Comamonadaceae</taxon>
        <taxon>Rhodoferax</taxon>
    </lineage>
</organism>
<gene>
    <name evidence="4" type="ORF">RS694_06215</name>
</gene>
<sequence>MFQHILLATDGSAASAHAATLAVGLARTHGARLTALYVADPYPYLGIGEVNPMGFEAYQAAGQQLASQAHAQVEALCQQGGAIVPLQVKLVEEVAAARGIVETARTDGADLIVLGSHGRSGIARLMLGSVANKVVAESSVPVLVAR</sequence>
<dbReference type="CDD" id="cd00293">
    <property type="entry name" value="USP-like"/>
    <property type="match status" value="1"/>
</dbReference>
<dbReference type="eggNOG" id="COG0589">
    <property type="taxonomic scope" value="Bacteria"/>
</dbReference>
<keyword evidence="5" id="KW-1185">Reference proteome</keyword>
<dbReference type="AlphaFoldDB" id="A0A1P8K825"/>
<dbReference type="Gene3D" id="3.40.50.620">
    <property type="entry name" value="HUPs"/>
    <property type="match status" value="1"/>
</dbReference>
<dbReference type="InterPro" id="IPR006015">
    <property type="entry name" value="Universal_stress_UspA"/>
</dbReference>
<dbReference type="EMBL" id="CP019239">
    <property type="protein sequence ID" value="APW42165.1"/>
    <property type="molecule type" value="Genomic_DNA"/>
</dbReference>
<dbReference type="InterPro" id="IPR014729">
    <property type="entry name" value="Rossmann-like_a/b/a_fold"/>
</dbReference>
<evidence type="ECO:0000256" key="2">
    <source>
        <dbReference type="PIRNR" id="PIRNR006276"/>
    </source>
</evidence>
<dbReference type="PANTHER" id="PTHR46268:SF15">
    <property type="entry name" value="UNIVERSAL STRESS PROTEIN HP_0031"/>
    <property type="match status" value="1"/>
</dbReference>
<dbReference type="SUPFAM" id="SSF52402">
    <property type="entry name" value="Adenine nucleotide alpha hydrolases-like"/>
    <property type="match status" value="1"/>
</dbReference>
<dbReference type="RefSeq" id="WP_029706871.1">
    <property type="nucleotide sequence ID" value="NZ_CP019239.1"/>
</dbReference>
<dbReference type="PANTHER" id="PTHR46268">
    <property type="entry name" value="STRESS RESPONSE PROTEIN NHAX"/>
    <property type="match status" value="1"/>
</dbReference>
<evidence type="ECO:0000313" key="5">
    <source>
        <dbReference type="Proteomes" id="UP000186110"/>
    </source>
</evidence>
<dbReference type="GO" id="GO:0005737">
    <property type="term" value="C:cytoplasm"/>
    <property type="evidence" value="ECO:0007669"/>
    <property type="project" value="UniProtKB-SubCell"/>
</dbReference>
<evidence type="ECO:0000313" key="4">
    <source>
        <dbReference type="EMBL" id="APW42165.1"/>
    </source>
</evidence>
<protein>
    <recommendedName>
        <fullName evidence="2">Universal stress protein</fullName>
    </recommendedName>
</protein>
<feature type="domain" description="UspA" evidence="3">
    <location>
        <begin position="1"/>
        <end position="146"/>
    </location>
</feature>
<comment type="subcellular location">
    <subcellularLocation>
        <location evidence="2">Cytoplasm</location>
    </subcellularLocation>
</comment>
<dbReference type="Pfam" id="PF00582">
    <property type="entry name" value="Usp"/>
    <property type="match status" value="1"/>
</dbReference>
<evidence type="ECO:0000256" key="1">
    <source>
        <dbReference type="ARBA" id="ARBA00008791"/>
    </source>
</evidence>
<dbReference type="PRINTS" id="PR01438">
    <property type="entry name" value="UNVRSLSTRESS"/>
</dbReference>
<dbReference type="Proteomes" id="UP000186110">
    <property type="component" value="Chromosome"/>
</dbReference>
<reference evidence="4 5" key="1">
    <citation type="submission" date="2017-01" db="EMBL/GenBank/DDBJ databases">
        <authorList>
            <person name="Mah S.A."/>
            <person name="Swanson W.J."/>
            <person name="Moy G.W."/>
            <person name="Vacquier V.D."/>
        </authorList>
    </citation>
    <scope>NUCLEOTIDE SEQUENCE [LARGE SCALE GENOMIC DNA]</scope>
    <source>
        <strain evidence="4 5">DSM 22694</strain>
    </source>
</reference>